<dbReference type="PANTHER" id="PTHR43142">
    <property type="entry name" value="CARBOXYLIC ESTER HYDROLASE"/>
    <property type="match status" value="1"/>
</dbReference>
<evidence type="ECO:0000313" key="5">
    <source>
        <dbReference type="EMBL" id="KIK23600.1"/>
    </source>
</evidence>
<keyword evidence="6" id="KW-1185">Reference proteome</keyword>
<keyword evidence="2 3" id="KW-0378">Hydrolase</keyword>
<evidence type="ECO:0000313" key="6">
    <source>
        <dbReference type="Proteomes" id="UP000054018"/>
    </source>
</evidence>
<dbReference type="InterPro" id="IPR002018">
    <property type="entry name" value="CarbesteraseB"/>
</dbReference>
<reference evidence="6" key="2">
    <citation type="submission" date="2015-01" db="EMBL/GenBank/DDBJ databases">
        <title>Evolutionary Origins and Diversification of the Mycorrhizal Mutualists.</title>
        <authorList>
            <consortium name="DOE Joint Genome Institute"/>
            <consortium name="Mycorrhizal Genomics Consortium"/>
            <person name="Kohler A."/>
            <person name="Kuo A."/>
            <person name="Nagy L.G."/>
            <person name="Floudas D."/>
            <person name="Copeland A."/>
            <person name="Barry K.W."/>
            <person name="Cichocki N."/>
            <person name="Veneault-Fourrey C."/>
            <person name="LaButti K."/>
            <person name="Lindquist E.A."/>
            <person name="Lipzen A."/>
            <person name="Lundell T."/>
            <person name="Morin E."/>
            <person name="Murat C."/>
            <person name="Riley R."/>
            <person name="Ohm R."/>
            <person name="Sun H."/>
            <person name="Tunlid A."/>
            <person name="Henrissat B."/>
            <person name="Grigoriev I.V."/>
            <person name="Hibbett D.S."/>
            <person name="Martin F."/>
        </authorList>
    </citation>
    <scope>NUCLEOTIDE SEQUENCE [LARGE SCALE GENOMIC DNA]</scope>
    <source>
        <strain evidence="6">441</strain>
    </source>
</reference>
<dbReference type="PROSITE" id="PS00122">
    <property type="entry name" value="CARBOXYLESTERASE_B_1"/>
    <property type="match status" value="1"/>
</dbReference>
<evidence type="ECO:0000256" key="3">
    <source>
        <dbReference type="RuleBase" id="RU361235"/>
    </source>
</evidence>
<dbReference type="EC" id="3.1.1.-" evidence="3"/>
<gene>
    <name evidence="5" type="ORF">PISMIDRAFT_34672</name>
</gene>
<dbReference type="PANTHER" id="PTHR43142:SF1">
    <property type="entry name" value="CARBOXYLIC ESTER HYDROLASE"/>
    <property type="match status" value="1"/>
</dbReference>
<reference evidence="5 6" key="1">
    <citation type="submission" date="2014-04" db="EMBL/GenBank/DDBJ databases">
        <authorList>
            <consortium name="DOE Joint Genome Institute"/>
            <person name="Kuo A."/>
            <person name="Kohler A."/>
            <person name="Costa M.D."/>
            <person name="Nagy L.G."/>
            <person name="Floudas D."/>
            <person name="Copeland A."/>
            <person name="Barry K.W."/>
            <person name="Cichocki N."/>
            <person name="Veneault-Fourrey C."/>
            <person name="LaButti K."/>
            <person name="Lindquist E.A."/>
            <person name="Lipzen A."/>
            <person name="Lundell T."/>
            <person name="Morin E."/>
            <person name="Murat C."/>
            <person name="Sun H."/>
            <person name="Tunlid A."/>
            <person name="Henrissat B."/>
            <person name="Grigoriev I.V."/>
            <person name="Hibbett D.S."/>
            <person name="Martin F."/>
            <person name="Nordberg H.P."/>
            <person name="Cantor M.N."/>
            <person name="Hua S.X."/>
        </authorList>
    </citation>
    <scope>NUCLEOTIDE SEQUENCE [LARGE SCALE GENOMIC DNA]</scope>
    <source>
        <strain evidence="5 6">441</strain>
    </source>
</reference>
<dbReference type="GO" id="GO:0016787">
    <property type="term" value="F:hydrolase activity"/>
    <property type="evidence" value="ECO:0007669"/>
    <property type="project" value="UniProtKB-KW"/>
</dbReference>
<dbReference type="AlphaFoldDB" id="A0A0C9YFG1"/>
<feature type="non-terminal residue" evidence="5">
    <location>
        <position position="1"/>
    </location>
</feature>
<comment type="similarity">
    <text evidence="1 3">Belongs to the type-B carboxylesterase/lipase family.</text>
</comment>
<dbReference type="STRING" id="765257.A0A0C9YFG1"/>
<organism evidence="5 6">
    <name type="scientific">Pisolithus microcarpus 441</name>
    <dbReference type="NCBI Taxonomy" id="765257"/>
    <lineage>
        <taxon>Eukaryota</taxon>
        <taxon>Fungi</taxon>
        <taxon>Dikarya</taxon>
        <taxon>Basidiomycota</taxon>
        <taxon>Agaricomycotina</taxon>
        <taxon>Agaricomycetes</taxon>
        <taxon>Agaricomycetidae</taxon>
        <taxon>Boletales</taxon>
        <taxon>Sclerodermatineae</taxon>
        <taxon>Pisolithaceae</taxon>
        <taxon>Pisolithus</taxon>
    </lineage>
</organism>
<dbReference type="HOGENOM" id="CLU_006586_4_2_1"/>
<accession>A0A0C9YFG1</accession>
<dbReference type="OrthoDB" id="6846267at2759"/>
<evidence type="ECO:0000256" key="1">
    <source>
        <dbReference type="ARBA" id="ARBA00005964"/>
    </source>
</evidence>
<protein>
    <recommendedName>
        <fullName evidence="3">Carboxylic ester hydrolase</fullName>
        <ecNumber evidence="3">3.1.1.-</ecNumber>
    </recommendedName>
</protein>
<dbReference type="EMBL" id="KN833724">
    <property type="protein sequence ID" value="KIK23600.1"/>
    <property type="molecule type" value="Genomic_DNA"/>
</dbReference>
<name>A0A0C9YFG1_9AGAM</name>
<evidence type="ECO:0000259" key="4">
    <source>
        <dbReference type="Pfam" id="PF00135"/>
    </source>
</evidence>
<dbReference type="InterPro" id="IPR019826">
    <property type="entry name" value="Carboxylesterase_B_AS"/>
</dbReference>
<proteinExistence type="inferred from homology"/>
<dbReference type="Proteomes" id="UP000054018">
    <property type="component" value="Unassembled WGS sequence"/>
</dbReference>
<feature type="domain" description="Carboxylesterase type B" evidence="4">
    <location>
        <begin position="17"/>
        <end position="248"/>
    </location>
</feature>
<sequence>MLNPHIPQDLKEGTRVIVETKYGPLKGGRTTNGAAVFLEVPYALPPVRFADPKPLPEDYRYEDKDYVYETRHCYQPDNNGQGAGKFPDSIITVPAVDRKGFGEPSENPLFLNIVSPPHFTAESKFPVTVYIHGGFLQFGSPHELSTQAQYVAVERQRVFIHIGYRLSVLGFLASDEPRIDGNFGFKDQWLALCWIRENIITFGGDPENIRLTGLSAGAHSVHQILHHISHLPDGEMSPIHTAILQSNAIL</sequence>
<dbReference type="Pfam" id="PF00135">
    <property type="entry name" value="COesterase"/>
    <property type="match status" value="1"/>
</dbReference>
<evidence type="ECO:0000256" key="2">
    <source>
        <dbReference type="ARBA" id="ARBA00022801"/>
    </source>
</evidence>
<dbReference type="InterPro" id="IPR029058">
    <property type="entry name" value="AB_hydrolase_fold"/>
</dbReference>
<dbReference type="SUPFAM" id="SSF53474">
    <property type="entry name" value="alpha/beta-Hydrolases"/>
    <property type="match status" value="1"/>
</dbReference>
<dbReference type="Gene3D" id="3.40.50.1820">
    <property type="entry name" value="alpha/beta hydrolase"/>
    <property type="match status" value="1"/>
</dbReference>